<dbReference type="SMART" id="SM00125">
    <property type="entry name" value="IL1"/>
    <property type="match status" value="1"/>
</dbReference>
<dbReference type="InterPro" id="IPR020877">
    <property type="entry name" value="IL-1_CS"/>
</dbReference>
<protein>
    <recommendedName>
        <fullName evidence="12">Interleukin-1</fullName>
    </recommendedName>
</protein>
<evidence type="ECO:0000256" key="2">
    <source>
        <dbReference type="ARBA" id="ARBA00004514"/>
    </source>
</evidence>
<keyword evidence="7 12" id="KW-0964">Secreted</keyword>
<accession>A0A6B7FQB2</accession>
<dbReference type="GO" id="GO:0010628">
    <property type="term" value="P:positive regulation of gene expression"/>
    <property type="evidence" value="ECO:0007669"/>
    <property type="project" value="TreeGrafter"/>
</dbReference>
<keyword evidence="10" id="KW-0458">Lysosome</keyword>
<evidence type="ECO:0000313" key="13">
    <source>
        <dbReference type="EMBL" id="QBG64302.1"/>
    </source>
</evidence>
<dbReference type="GO" id="GO:0005615">
    <property type="term" value="C:extracellular space"/>
    <property type="evidence" value="ECO:0007669"/>
    <property type="project" value="UniProtKB-KW"/>
</dbReference>
<evidence type="ECO:0000256" key="4">
    <source>
        <dbReference type="ARBA" id="ARBA00010448"/>
    </source>
</evidence>
<evidence type="ECO:0000256" key="12">
    <source>
        <dbReference type="RuleBase" id="RU003753"/>
    </source>
</evidence>
<keyword evidence="8" id="KW-0666">Pyrogen</keyword>
<evidence type="ECO:0000256" key="10">
    <source>
        <dbReference type="ARBA" id="ARBA00023228"/>
    </source>
</evidence>
<reference evidence="13" key="1">
    <citation type="submission" date="2018-01" db="EMBL/GenBank/DDBJ databases">
        <title>Molecular characterization of NLRPs from Chinese giant salamander.</title>
        <authorList>
            <person name="Qi Z."/>
            <person name="Zhang Q."/>
            <person name="Wang Z."/>
        </authorList>
    </citation>
    <scope>NUCLEOTIDE SEQUENCE</scope>
    <source>
        <tissue evidence="13">Spleen</tissue>
    </source>
</reference>
<keyword evidence="11" id="KW-0497">Mitogen</keyword>
<evidence type="ECO:0000256" key="11">
    <source>
        <dbReference type="ARBA" id="ARBA00023246"/>
    </source>
</evidence>
<comment type="subcellular location">
    <subcellularLocation>
        <location evidence="2">Cytoplasm</location>
        <location evidence="2">Cytosol</location>
    </subcellularLocation>
    <subcellularLocation>
        <location evidence="1">Lysosome</location>
    </subcellularLocation>
    <subcellularLocation>
        <location evidence="3">Secreted</location>
        <location evidence="3">Extracellular exosome</location>
    </subcellularLocation>
</comment>
<dbReference type="PRINTS" id="PR00264">
    <property type="entry name" value="INTERLEUKIN1"/>
</dbReference>
<dbReference type="GO" id="GO:0019221">
    <property type="term" value="P:cytokine-mediated signaling pathway"/>
    <property type="evidence" value="ECO:0007669"/>
    <property type="project" value="TreeGrafter"/>
</dbReference>
<keyword evidence="6" id="KW-0202">Cytokine</keyword>
<dbReference type="GO" id="GO:0051781">
    <property type="term" value="P:positive regulation of cell division"/>
    <property type="evidence" value="ECO:0007669"/>
    <property type="project" value="UniProtKB-KW"/>
</dbReference>
<comment type="similarity">
    <text evidence="4 12">Belongs to the IL-1 family.</text>
</comment>
<dbReference type="GO" id="GO:0001660">
    <property type="term" value="P:fever generation"/>
    <property type="evidence" value="ECO:0007669"/>
    <property type="project" value="UniProtKB-KW"/>
</dbReference>
<dbReference type="InterPro" id="IPR008996">
    <property type="entry name" value="IL1/FGF"/>
</dbReference>
<evidence type="ECO:0000256" key="9">
    <source>
        <dbReference type="ARBA" id="ARBA00023198"/>
    </source>
</evidence>
<dbReference type="PANTHER" id="PTHR10078:SF30">
    <property type="entry name" value="INTERLEUKIN-1 BETA"/>
    <property type="match status" value="1"/>
</dbReference>
<dbReference type="SUPFAM" id="SSF50353">
    <property type="entry name" value="Cytokine"/>
    <property type="match status" value="1"/>
</dbReference>
<dbReference type="PROSITE" id="PS00253">
    <property type="entry name" value="INTERLEUKIN_1"/>
    <property type="match status" value="1"/>
</dbReference>
<keyword evidence="9" id="KW-0395">Inflammatory response</keyword>
<dbReference type="GO" id="GO:0005764">
    <property type="term" value="C:lysosome"/>
    <property type="evidence" value="ECO:0007669"/>
    <property type="project" value="UniProtKB-SubCell"/>
</dbReference>
<dbReference type="AlphaFoldDB" id="A0A6B7FQB2"/>
<dbReference type="CDD" id="cd23296">
    <property type="entry name" value="beta-trefoil_IL1B"/>
    <property type="match status" value="1"/>
</dbReference>
<evidence type="ECO:0000256" key="8">
    <source>
        <dbReference type="ARBA" id="ARBA00022620"/>
    </source>
</evidence>
<dbReference type="PRINTS" id="PR01359">
    <property type="entry name" value="INTRLEUKIN1B"/>
</dbReference>
<dbReference type="InterPro" id="IPR000975">
    <property type="entry name" value="IL-1_fam"/>
</dbReference>
<proteinExistence type="evidence at transcript level"/>
<organism evidence="13">
    <name type="scientific">Andrias davidianus</name>
    <name type="common">Chinese giant salamander</name>
    <name type="synonym">Sieboldia davidiana</name>
    <dbReference type="NCBI Taxonomy" id="141262"/>
    <lineage>
        <taxon>Eukaryota</taxon>
        <taxon>Metazoa</taxon>
        <taxon>Chordata</taxon>
        <taxon>Craniata</taxon>
        <taxon>Vertebrata</taxon>
        <taxon>Euteleostomi</taxon>
        <taxon>Amphibia</taxon>
        <taxon>Batrachia</taxon>
        <taxon>Caudata</taxon>
        <taxon>Cryptobranchoidea</taxon>
        <taxon>Cryptobranchidae</taxon>
        <taxon>Andrias</taxon>
    </lineage>
</organism>
<evidence type="ECO:0000256" key="6">
    <source>
        <dbReference type="ARBA" id="ARBA00022514"/>
    </source>
</evidence>
<evidence type="ECO:0000256" key="5">
    <source>
        <dbReference type="ARBA" id="ARBA00022490"/>
    </source>
</evidence>
<dbReference type="EMBL" id="MG840951">
    <property type="protein sequence ID" value="QBG64302.1"/>
    <property type="molecule type" value="mRNA"/>
</dbReference>
<sequence>MKQRLPSQGLFLDSDLLDIFNSIFMEDSIPCRKFDVTSMAESVYRHFYSTMLRITDTADKCMVLQEFSGQAQLVALYLQGANAQREVKLNMALYTSQPFSRSTSKQPVTLGIVGRNFYLSCVMVGGQPELRLEKVDKLLSPIKRELLRFLFFKVGSNPSSSFESAACPGWYISTSQKNNELVTVTTMQEQTAIQNFKLVHMQ</sequence>
<dbReference type="Pfam" id="PF00340">
    <property type="entry name" value="IL1"/>
    <property type="match status" value="1"/>
</dbReference>
<dbReference type="Gene3D" id="2.80.10.50">
    <property type="match status" value="1"/>
</dbReference>
<dbReference type="PANTHER" id="PTHR10078">
    <property type="entry name" value="INTERLEUKIN-1 FAMILY MEMBER"/>
    <property type="match status" value="1"/>
</dbReference>
<dbReference type="GO" id="GO:0005125">
    <property type="term" value="F:cytokine activity"/>
    <property type="evidence" value="ECO:0007669"/>
    <property type="project" value="UniProtKB-UniRule"/>
</dbReference>
<evidence type="ECO:0000256" key="3">
    <source>
        <dbReference type="ARBA" id="ARBA00004550"/>
    </source>
</evidence>
<dbReference type="GO" id="GO:0005149">
    <property type="term" value="F:interleukin-1 receptor binding"/>
    <property type="evidence" value="ECO:0007669"/>
    <property type="project" value="UniProtKB-UniRule"/>
</dbReference>
<evidence type="ECO:0000256" key="1">
    <source>
        <dbReference type="ARBA" id="ARBA00004371"/>
    </source>
</evidence>
<dbReference type="GO" id="GO:0006955">
    <property type="term" value="P:immune response"/>
    <property type="evidence" value="ECO:0007669"/>
    <property type="project" value="InterPro"/>
</dbReference>
<keyword evidence="5" id="KW-0963">Cytoplasm</keyword>
<dbReference type="GO" id="GO:0071222">
    <property type="term" value="P:cellular response to lipopolysaccharide"/>
    <property type="evidence" value="ECO:0007669"/>
    <property type="project" value="TreeGrafter"/>
</dbReference>
<name>A0A6B7FQB2_ANDDA</name>
<dbReference type="GO" id="GO:0005829">
    <property type="term" value="C:cytosol"/>
    <property type="evidence" value="ECO:0007669"/>
    <property type="project" value="UniProtKB-SubCell"/>
</dbReference>
<dbReference type="PRINTS" id="PR01357">
    <property type="entry name" value="INTRLEUKN1AB"/>
</dbReference>
<evidence type="ECO:0000256" key="7">
    <source>
        <dbReference type="ARBA" id="ARBA00022525"/>
    </source>
</evidence>